<dbReference type="InterPro" id="IPR036388">
    <property type="entry name" value="WH-like_DNA-bd_sf"/>
</dbReference>
<protein>
    <submittedName>
        <fullName evidence="5">GntR family transcriptional regulator</fullName>
    </submittedName>
</protein>
<dbReference type="GO" id="GO:0003700">
    <property type="term" value="F:DNA-binding transcription factor activity"/>
    <property type="evidence" value="ECO:0007669"/>
    <property type="project" value="InterPro"/>
</dbReference>
<gene>
    <name evidence="5" type="ORF">H9727_00945</name>
</gene>
<dbReference type="CDD" id="cd07377">
    <property type="entry name" value="WHTH_GntR"/>
    <property type="match status" value="1"/>
</dbReference>
<dbReference type="SMART" id="SM00345">
    <property type="entry name" value="HTH_GNTR"/>
    <property type="match status" value="1"/>
</dbReference>
<evidence type="ECO:0000256" key="1">
    <source>
        <dbReference type="ARBA" id="ARBA00023015"/>
    </source>
</evidence>
<dbReference type="InterPro" id="IPR036390">
    <property type="entry name" value="WH_DNA-bd_sf"/>
</dbReference>
<evidence type="ECO:0000313" key="5">
    <source>
        <dbReference type="EMBL" id="HIZ02834.1"/>
    </source>
</evidence>
<keyword evidence="1" id="KW-0805">Transcription regulation</keyword>
<dbReference type="PANTHER" id="PTHR38445">
    <property type="entry name" value="HTH-TYPE TRANSCRIPTIONAL REPRESSOR YTRA"/>
    <property type="match status" value="1"/>
</dbReference>
<dbReference type="Gene3D" id="1.10.10.10">
    <property type="entry name" value="Winged helix-like DNA-binding domain superfamily/Winged helix DNA-binding domain"/>
    <property type="match status" value="1"/>
</dbReference>
<sequence length="127" mass="14269">MNFKNNETIYSQIAEYVKKKIFSGEYACGARLPAIRDFAQICQVNPNTIVRVYLQLSEEGLIYTDSTNGKYVTLDAAFVKKKREEFLEGKTERLVTEVKEAGMAEKEFLDLAGRIYRGEKGGGGGKI</sequence>
<keyword evidence="2" id="KW-0238">DNA-binding</keyword>
<dbReference type="PANTHER" id="PTHR38445:SF9">
    <property type="entry name" value="HTH-TYPE TRANSCRIPTIONAL REPRESSOR YTRA"/>
    <property type="match status" value="1"/>
</dbReference>
<dbReference type="PROSITE" id="PS50949">
    <property type="entry name" value="HTH_GNTR"/>
    <property type="match status" value="1"/>
</dbReference>
<dbReference type="GO" id="GO:0003677">
    <property type="term" value="F:DNA binding"/>
    <property type="evidence" value="ECO:0007669"/>
    <property type="project" value="UniProtKB-KW"/>
</dbReference>
<dbReference type="EMBL" id="DXCL01000006">
    <property type="protein sequence ID" value="HIZ02834.1"/>
    <property type="molecule type" value="Genomic_DNA"/>
</dbReference>
<evidence type="ECO:0000256" key="3">
    <source>
        <dbReference type="ARBA" id="ARBA00023163"/>
    </source>
</evidence>
<name>A0A9D2A7X3_9FIRM</name>
<dbReference type="SUPFAM" id="SSF46785">
    <property type="entry name" value="Winged helix' DNA-binding domain"/>
    <property type="match status" value="1"/>
</dbReference>
<proteinExistence type="predicted"/>
<evidence type="ECO:0000256" key="2">
    <source>
        <dbReference type="ARBA" id="ARBA00023125"/>
    </source>
</evidence>
<dbReference type="InterPro" id="IPR000524">
    <property type="entry name" value="Tscrpt_reg_HTH_GntR"/>
</dbReference>
<organism evidence="5 6">
    <name type="scientific">Candidatus Borkfalkia avistercoris</name>
    <dbReference type="NCBI Taxonomy" id="2838504"/>
    <lineage>
        <taxon>Bacteria</taxon>
        <taxon>Bacillati</taxon>
        <taxon>Bacillota</taxon>
        <taxon>Clostridia</taxon>
        <taxon>Christensenellales</taxon>
        <taxon>Christensenellaceae</taxon>
        <taxon>Candidatus Borkfalkia</taxon>
    </lineage>
</organism>
<keyword evidence="3" id="KW-0804">Transcription</keyword>
<accession>A0A9D2A7X3</accession>
<reference evidence="5" key="1">
    <citation type="journal article" date="2021" name="PeerJ">
        <title>Extensive microbial diversity within the chicken gut microbiome revealed by metagenomics and culture.</title>
        <authorList>
            <person name="Gilroy R."/>
            <person name="Ravi A."/>
            <person name="Getino M."/>
            <person name="Pursley I."/>
            <person name="Horton D.L."/>
            <person name="Alikhan N.F."/>
            <person name="Baker D."/>
            <person name="Gharbi K."/>
            <person name="Hall N."/>
            <person name="Watson M."/>
            <person name="Adriaenssens E.M."/>
            <person name="Foster-Nyarko E."/>
            <person name="Jarju S."/>
            <person name="Secka A."/>
            <person name="Antonio M."/>
            <person name="Oren A."/>
            <person name="Chaudhuri R.R."/>
            <person name="La Ragione R."/>
            <person name="Hildebrand F."/>
            <person name="Pallen M.J."/>
        </authorList>
    </citation>
    <scope>NUCLEOTIDE SEQUENCE</scope>
    <source>
        <strain evidence="5">CHK187-5294</strain>
    </source>
</reference>
<dbReference type="AlphaFoldDB" id="A0A9D2A7X3"/>
<dbReference type="Pfam" id="PF00392">
    <property type="entry name" value="GntR"/>
    <property type="match status" value="1"/>
</dbReference>
<evidence type="ECO:0000259" key="4">
    <source>
        <dbReference type="PROSITE" id="PS50949"/>
    </source>
</evidence>
<feature type="domain" description="HTH gntR-type" evidence="4">
    <location>
        <begin position="7"/>
        <end position="75"/>
    </location>
</feature>
<comment type="caution">
    <text evidence="5">The sequence shown here is derived from an EMBL/GenBank/DDBJ whole genome shotgun (WGS) entry which is preliminary data.</text>
</comment>
<evidence type="ECO:0000313" key="6">
    <source>
        <dbReference type="Proteomes" id="UP000824132"/>
    </source>
</evidence>
<reference evidence="5" key="2">
    <citation type="submission" date="2021-04" db="EMBL/GenBank/DDBJ databases">
        <authorList>
            <person name="Gilroy R."/>
        </authorList>
    </citation>
    <scope>NUCLEOTIDE SEQUENCE</scope>
    <source>
        <strain evidence="5">CHK187-5294</strain>
    </source>
</reference>
<dbReference type="Proteomes" id="UP000824132">
    <property type="component" value="Unassembled WGS sequence"/>
</dbReference>